<dbReference type="GO" id="GO:0046872">
    <property type="term" value="F:metal ion binding"/>
    <property type="evidence" value="ECO:0007669"/>
    <property type="project" value="UniProtKB-KW"/>
</dbReference>
<dbReference type="Pfam" id="PF12804">
    <property type="entry name" value="NTP_transf_3"/>
    <property type="match status" value="1"/>
</dbReference>
<protein>
    <recommendedName>
        <fullName evidence="8">Probable molybdenum cofactor guanylyltransferase</fullName>
        <shortName evidence="8">MoCo guanylyltransferase</shortName>
        <ecNumber evidence="8">2.7.7.77</ecNumber>
    </recommendedName>
    <alternativeName>
        <fullName evidence="8">GTP:molybdopterin guanylyltransferase</fullName>
    </alternativeName>
    <alternativeName>
        <fullName evidence="8">Mo-MPT guanylyltransferase</fullName>
    </alternativeName>
    <alternativeName>
        <fullName evidence="8">Molybdopterin guanylyltransferase</fullName>
    </alternativeName>
    <alternativeName>
        <fullName evidence="8">Molybdopterin-guanine dinucleotide synthase</fullName>
        <shortName evidence="8">MGD synthase</shortName>
    </alternativeName>
</protein>
<feature type="binding site" evidence="8">
    <location>
        <begin position="17"/>
        <end position="19"/>
    </location>
    <ligand>
        <name>GTP</name>
        <dbReference type="ChEBI" id="CHEBI:37565"/>
    </ligand>
</feature>
<dbReference type="InterPro" id="IPR025877">
    <property type="entry name" value="MobA-like_NTP_Trfase"/>
</dbReference>
<comment type="cofactor">
    <cofactor evidence="8">
        <name>Mg(2+)</name>
        <dbReference type="ChEBI" id="CHEBI:18420"/>
    </cofactor>
</comment>
<dbReference type="InterPro" id="IPR029044">
    <property type="entry name" value="Nucleotide-diphossugar_trans"/>
</dbReference>
<dbReference type="GO" id="GO:0006777">
    <property type="term" value="P:Mo-molybdopterin cofactor biosynthetic process"/>
    <property type="evidence" value="ECO:0007669"/>
    <property type="project" value="UniProtKB-KW"/>
</dbReference>
<keyword evidence="3 8" id="KW-0479">Metal-binding</keyword>
<organism evidence="10">
    <name type="scientific">Caldilineaceae bacterium SB0675_bin_29</name>
    <dbReference type="NCBI Taxonomy" id="2605266"/>
    <lineage>
        <taxon>Bacteria</taxon>
        <taxon>Bacillati</taxon>
        <taxon>Chloroflexota</taxon>
        <taxon>Caldilineae</taxon>
        <taxon>Caldilineales</taxon>
        <taxon>Caldilineaceae</taxon>
    </lineage>
</organism>
<comment type="subcellular location">
    <subcellularLocation>
        <location evidence="8">Cytoplasm</location>
    </subcellularLocation>
</comment>
<dbReference type="GO" id="GO:0061603">
    <property type="term" value="F:molybdenum cofactor guanylyltransferase activity"/>
    <property type="evidence" value="ECO:0007669"/>
    <property type="project" value="UniProtKB-EC"/>
</dbReference>
<keyword evidence="10" id="KW-0548">Nucleotidyltransferase</keyword>
<dbReference type="EMBL" id="VYDA01000114">
    <property type="protein sequence ID" value="MYH60787.1"/>
    <property type="molecule type" value="Genomic_DNA"/>
</dbReference>
<evidence type="ECO:0000256" key="8">
    <source>
        <dbReference type="HAMAP-Rule" id="MF_00316"/>
    </source>
</evidence>
<accession>A0A6B1FXL9</accession>
<comment type="caution">
    <text evidence="10">The sequence shown here is derived from an EMBL/GenBank/DDBJ whole genome shotgun (WGS) entry which is preliminary data.</text>
</comment>
<feature type="binding site" evidence="8">
    <location>
        <position position="29"/>
    </location>
    <ligand>
        <name>GTP</name>
        <dbReference type="ChEBI" id="CHEBI:37565"/>
    </ligand>
</feature>
<keyword evidence="5 8" id="KW-0460">Magnesium</keyword>
<name>A0A6B1FXL9_9CHLR</name>
<evidence type="ECO:0000256" key="4">
    <source>
        <dbReference type="ARBA" id="ARBA00022741"/>
    </source>
</evidence>
<evidence type="ECO:0000256" key="7">
    <source>
        <dbReference type="ARBA" id="ARBA00023150"/>
    </source>
</evidence>
<dbReference type="InterPro" id="IPR013482">
    <property type="entry name" value="Molybde_CF_guanTrfase"/>
</dbReference>
<dbReference type="GO" id="GO:0005737">
    <property type="term" value="C:cytoplasm"/>
    <property type="evidence" value="ECO:0007669"/>
    <property type="project" value="UniProtKB-SubCell"/>
</dbReference>
<comment type="function">
    <text evidence="8">Transfers a GMP moiety from GTP to Mo-molybdopterin (Mo-MPT) cofactor (Moco or molybdenum cofactor) to form Mo-molybdopterin guanine dinucleotide (Mo-MGD) cofactor.</text>
</comment>
<dbReference type="AlphaFoldDB" id="A0A6B1FXL9"/>
<evidence type="ECO:0000256" key="5">
    <source>
        <dbReference type="ARBA" id="ARBA00022842"/>
    </source>
</evidence>
<keyword evidence="2 8" id="KW-0808">Transferase</keyword>
<dbReference type="PANTHER" id="PTHR19136:SF81">
    <property type="entry name" value="MOLYBDENUM COFACTOR GUANYLYLTRANSFERASE"/>
    <property type="match status" value="1"/>
</dbReference>
<evidence type="ECO:0000256" key="1">
    <source>
        <dbReference type="ARBA" id="ARBA00022490"/>
    </source>
</evidence>
<sequence>MASSTSSDRLRANLLILAGGGSRRMGRDKLLLPVPPYGIPLVRHVAERLLPLAAKVTVVANDPSICAAVQGLGRSASQWDGEGMGAHTIVSCFRDDVPGDGPLGGLATGLREAEEWALTVAGDMPFVSAACCRYLIERADADCDAVVPVLDGQAQPLHAVYSRRCLPSVERALAAGRRRMDSFWEEARVRKVEAEQMRALDPDLLTFTNVNTPPEWEKALVLLSQG</sequence>
<dbReference type="EC" id="2.7.7.77" evidence="8"/>
<feature type="domain" description="MobA-like NTP transferase" evidence="9">
    <location>
        <begin position="15"/>
        <end position="180"/>
    </location>
</feature>
<evidence type="ECO:0000259" key="9">
    <source>
        <dbReference type="Pfam" id="PF12804"/>
    </source>
</evidence>
<evidence type="ECO:0000256" key="6">
    <source>
        <dbReference type="ARBA" id="ARBA00023134"/>
    </source>
</evidence>
<dbReference type="HAMAP" id="MF_00316">
    <property type="entry name" value="MobA"/>
    <property type="match status" value="1"/>
</dbReference>
<keyword evidence="7 8" id="KW-0501">Molybdenum cofactor biosynthesis</keyword>
<dbReference type="PANTHER" id="PTHR19136">
    <property type="entry name" value="MOLYBDENUM COFACTOR GUANYLYLTRANSFERASE"/>
    <property type="match status" value="1"/>
</dbReference>
<comment type="similarity">
    <text evidence="8">Belongs to the MobA family.</text>
</comment>
<feature type="binding site" evidence="8">
    <location>
        <position position="123"/>
    </location>
    <ligand>
        <name>Mg(2+)</name>
        <dbReference type="ChEBI" id="CHEBI:18420"/>
    </ligand>
</feature>
<evidence type="ECO:0000313" key="10">
    <source>
        <dbReference type="EMBL" id="MYH60787.1"/>
    </source>
</evidence>
<dbReference type="SUPFAM" id="SSF53448">
    <property type="entry name" value="Nucleotide-diphospho-sugar transferases"/>
    <property type="match status" value="1"/>
</dbReference>
<evidence type="ECO:0000256" key="2">
    <source>
        <dbReference type="ARBA" id="ARBA00022679"/>
    </source>
</evidence>
<comment type="domain">
    <text evidence="8">The N-terminal domain determines nucleotide recognition and specific binding, while the C-terminal domain determines the specific binding to the target protein.</text>
</comment>
<feature type="binding site" evidence="8">
    <location>
        <position position="123"/>
    </location>
    <ligand>
        <name>GTP</name>
        <dbReference type="ChEBI" id="CHEBI:37565"/>
    </ligand>
</feature>
<dbReference type="Gene3D" id="3.90.550.10">
    <property type="entry name" value="Spore Coat Polysaccharide Biosynthesis Protein SpsA, Chain A"/>
    <property type="match status" value="1"/>
</dbReference>
<feature type="binding site" evidence="8">
    <location>
        <position position="95"/>
    </location>
    <ligand>
        <name>GTP</name>
        <dbReference type="ChEBI" id="CHEBI:37565"/>
    </ligand>
</feature>
<keyword evidence="1 8" id="KW-0963">Cytoplasm</keyword>
<dbReference type="CDD" id="cd02503">
    <property type="entry name" value="MobA"/>
    <property type="match status" value="1"/>
</dbReference>
<evidence type="ECO:0000256" key="3">
    <source>
        <dbReference type="ARBA" id="ARBA00022723"/>
    </source>
</evidence>
<reference evidence="10" key="1">
    <citation type="submission" date="2019-09" db="EMBL/GenBank/DDBJ databases">
        <title>Characterisation of the sponge microbiome using genome-centric metagenomics.</title>
        <authorList>
            <person name="Engelberts J.P."/>
            <person name="Robbins S.J."/>
            <person name="De Goeij J.M."/>
            <person name="Aranda M."/>
            <person name="Bell S.C."/>
            <person name="Webster N.S."/>
        </authorList>
    </citation>
    <scope>NUCLEOTIDE SEQUENCE</scope>
    <source>
        <strain evidence="10">SB0675_bin_29</strain>
    </source>
</reference>
<keyword evidence="4 8" id="KW-0547">Nucleotide-binding</keyword>
<keyword evidence="6 8" id="KW-0342">GTP-binding</keyword>
<comment type="caution">
    <text evidence="8">Lacks conserved residue(s) required for the propagation of feature annotation.</text>
</comment>
<dbReference type="GO" id="GO:0005525">
    <property type="term" value="F:GTP binding"/>
    <property type="evidence" value="ECO:0007669"/>
    <property type="project" value="UniProtKB-UniRule"/>
</dbReference>
<proteinExistence type="inferred from homology"/>
<comment type="catalytic activity">
    <reaction evidence="8">
        <text>Mo-molybdopterin + GTP + H(+) = Mo-molybdopterin guanine dinucleotide + diphosphate</text>
        <dbReference type="Rhea" id="RHEA:34243"/>
        <dbReference type="ChEBI" id="CHEBI:15378"/>
        <dbReference type="ChEBI" id="CHEBI:33019"/>
        <dbReference type="ChEBI" id="CHEBI:37565"/>
        <dbReference type="ChEBI" id="CHEBI:71302"/>
        <dbReference type="ChEBI" id="CHEBI:71310"/>
        <dbReference type="EC" id="2.7.7.77"/>
    </reaction>
</comment>
<gene>
    <name evidence="8" type="primary">mobA</name>
    <name evidence="10" type="ORF">F4148_03150</name>
</gene>